<dbReference type="Proteomes" id="UP000085678">
    <property type="component" value="Unplaced"/>
</dbReference>
<keyword evidence="2" id="KW-1133">Transmembrane helix</keyword>
<gene>
    <name evidence="4" type="primary">LOC106154257</name>
</gene>
<organism evidence="3 4">
    <name type="scientific">Lingula anatina</name>
    <name type="common">Brachiopod</name>
    <name type="synonym">Lingula unguis</name>
    <dbReference type="NCBI Taxonomy" id="7574"/>
    <lineage>
        <taxon>Eukaryota</taxon>
        <taxon>Metazoa</taxon>
        <taxon>Spiralia</taxon>
        <taxon>Lophotrochozoa</taxon>
        <taxon>Brachiopoda</taxon>
        <taxon>Linguliformea</taxon>
        <taxon>Lingulata</taxon>
        <taxon>Lingulida</taxon>
        <taxon>Linguloidea</taxon>
        <taxon>Lingulidae</taxon>
        <taxon>Lingula</taxon>
    </lineage>
</organism>
<feature type="region of interest" description="Disordered" evidence="1">
    <location>
        <begin position="40"/>
        <end position="70"/>
    </location>
</feature>
<dbReference type="KEGG" id="lak:106154257"/>
<keyword evidence="2" id="KW-0812">Transmembrane</keyword>
<evidence type="ECO:0000256" key="2">
    <source>
        <dbReference type="SAM" id="Phobius"/>
    </source>
</evidence>
<sequence>MTGQVPVAVAISGWISTAVVLILVGVVIVVIKRRGNPIPQPFADTYHSDTPGLNQNSLSPSNSADREDEYMSLEDKTMSTVSRVAEYVNVNDSDYTALGMPANESNQRQPKAAGIYQNEM</sequence>
<evidence type="ECO:0000256" key="1">
    <source>
        <dbReference type="SAM" id="MobiDB-lite"/>
    </source>
</evidence>
<protein>
    <submittedName>
        <fullName evidence="4">Uncharacterized protein LOC106154257</fullName>
    </submittedName>
</protein>
<feature type="transmembrane region" description="Helical" evidence="2">
    <location>
        <begin position="6"/>
        <end position="31"/>
    </location>
</feature>
<keyword evidence="3" id="KW-1185">Reference proteome</keyword>
<accession>A0A1S3HD83</accession>
<dbReference type="RefSeq" id="XP_013384002.1">
    <property type="nucleotide sequence ID" value="XM_013528548.1"/>
</dbReference>
<dbReference type="GeneID" id="106154257"/>
<evidence type="ECO:0000313" key="3">
    <source>
        <dbReference type="Proteomes" id="UP000085678"/>
    </source>
</evidence>
<reference evidence="4" key="1">
    <citation type="submission" date="2025-08" db="UniProtKB">
        <authorList>
            <consortium name="RefSeq"/>
        </authorList>
    </citation>
    <scope>IDENTIFICATION</scope>
    <source>
        <tissue evidence="4">Gonads</tissue>
    </source>
</reference>
<dbReference type="InParanoid" id="A0A1S3HD83"/>
<proteinExistence type="predicted"/>
<evidence type="ECO:0000313" key="4">
    <source>
        <dbReference type="RefSeq" id="XP_013384002.1"/>
    </source>
</evidence>
<keyword evidence="2" id="KW-0472">Membrane</keyword>
<feature type="compositionally biased region" description="Polar residues" evidence="1">
    <location>
        <begin position="51"/>
        <end position="63"/>
    </location>
</feature>
<name>A0A1S3HD83_LINAN</name>
<feature type="region of interest" description="Disordered" evidence="1">
    <location>
        <begin position="97"/>
        <end position="120"/>
    </location>
</feature>
<dbReference type="AlphaFoldDB" id="A0A1S3HD83"/>